<protein>
    <submittedName>
        <fullName evidence="1 2">Uncharacterized protein</fullName>
    </submittedName>
</protein>
<evidence type="ECO:0000313" key="1">
    <source>
        <dbReference type="EMBL" id="ELU09725.1"/>
    </source>
</evidence>
<keyword evidence="3" id="KW-1185">Reference proteome</keyword>
<reference evidence="1 3" key="2">
    <citation type="journal article" date="2013" name="Nature">
        <title>Insights into bilaterian evolution from three spiralian genomes.</title>
        <authorList>
            <person name="Simakov O."/>
            <person name="Marletaz F."/>
            <person name="Cho S.J."/>
            <person name="Edsinger-Gonzales E."/>
            <person name="Havlak P."/>
            <person name="Hellsten U."/>
            <person name="Kuo D.H."/>
            <person name="Larsson T."/>
            <person name="Lv J."/>
            <person name="Arendt D."/>
            <person name="Savage R."/>
            <person name="Osoegawa K."/>
            <person name="de Jong P."/>
            <person name="Grimwood J."/>
            <person name="Chapman J.A."/>
            <person name="Shapiro H."/>
            <person name="Aerts A."/>
            <person name="Otillar R.P."/>
            <person name="Terry A.Y."/>
            <person name="Boore J.L."/>
            <person name="Grigoriev I.V."/>
            <person name="Lindberg D.R."/>
            <person name="Seaver E.C."/>
            <person name="Weisblat D.A."/>
            <person name="Putnam N.H."/>
            <person name="Rokhsar D.S."/>
        </authorList>
    </citation>
    <scope>NUCLEOTIDE SEQUENCE</scope>
    <source>
        <strain evidence="1 3">I ESC-2004</strain>
    </source>
</reference>
<evidence type="ECO:0000313" key="2">
    <source>
        <dbReference type="EnsemblMetazoa" id="CapteP206917"/>
    </source>
</evidence>
<sequence length="186" mass="21935">MEPVYGLLTQLQRDRDWLVTVHCISHLLELALKDCLLKEKSFKDMNDLMIILYYQFRRSGKLKRQVKELAKVNAFPKVYGTCFINHVRKELTNLLNNWGAADKVVSMMPSMIESVKKCIQTRSKLDETMEEVFRAMTWLDPANWCDTDEEVRMMNLVYERFKVPPHKAGFSVASLKTYMQSWVRIF</sequence>
<dbReference type="HOGENOM" id="CLU_1455745_0_0_1"/>
<dbReference type="EMBL" id="KB297987">
    <property type="protein sequence ID" value="ELU09725.1"/>
    <property type="molecule type" value="Genomic_DNA"/>
</dbReference>
<dbReference type="AlphaFoldDB" id="R7UU62"/>
<dbReference type="OrthoDB" id="10060990at2759"/>
<proteinExistence type="predicted"/>
<accession>R7UU62</accession>
<evidence type="ECO:0000313" key="3">
    <source>
        <dbReference type="Proteomes" id="UP000014760"/>
    </source>
</evidence>
<reference evidence="2" key="3">
    <citation type="submission" date="2015-06" db="UniProtKB">
        <authorList>
            <consortium name="EnsemblMetazoa"/>
        </authorList>
    </citation>
    <scope>IDENTIFICATION</scope>
</reference>
<reference evidence="3" key="1">
    <citation type="submission" date="2012-12" db="EMBL/GenBank/DDBJ databases">
        <authorList>
            <person name="Hellsten U."/>
            <person name="Grimwood J."/>
            <person name="Chapman J.A."/>
            <person name="Shapiro H."/>
            <person name="Aerts A."/>
            <person name="Otillar R.P."/>
            <person name="Terry A.Y."/>
            <person name="Boore J.L."/>
            <person name="Simakov O."/>
            <person name="Marletaz F."/>
            <person name="Cho S.-J."/>
            <person name="Edsinger-Gonzales E."/>
            <person name="Havlak P."/>
            <person name="Kuo D.-H."/>
            <person name="Larsson T."/>
            <person name="Lv J."/>
            <person name="Arendt D."/>
            <person name="Savage R."/>
            <person name="Osoegawa K."/>
            <person name="de Jong P."/>
            <person name="Lindberg D.R."/>
            <person name="Seaver E.C."/>
            <person name="Weisblat D.A."/>
            <person name="Putnam N.H."/>
            <person name="Grigoriev I.V."/>
            <person name="Rokhsar D.S."/>
        </authorList>
    </citation>
    <scope>NUCLEOTIDE SEQUENCE</scope>
    <source>
        <strain evidence="3">I ESC-2004</strain>
    </source>
</reference>
<organism evidence="1">
    <name type="scientific">Capitella teleta</name>
    <name type="common">Polychaete worm</name>
    <dbReference type="NCBI Taxonomy" id="283909"/>
    <lineage>
        <taxon>Eukaryota</taxon>
        <taxon>Metazoa</taxon>
        <taxon>Spiralia</taxon>
        <taxon>Lophotrochozoa</taxon>
        <taxon>Annelida</taxon>
        <taxon>Polychaeta</taxon>
        <taxon>Sedentaria</taxon>
        <taxon>Scolecida</taxon>
        <taxon>Capitellidae</taxon>
        <taxon>Capitella</taxon>
    </lineage>
</organism>
<dbReference type="EMBL" id="AMQN01006263">
    <property type="status" value="NOT_ANNOTATED_CDS"/>
    <property type="molecule type" value="Genomic_DNA"/>
</dbReference>
<gene>
    <name evidence="1" type="ORF">CAPTEDRAFT_206917</name>
</gene>
<dbReference type="EnsemblMetazoa" id="CapteT206917">
    <property type="protein sequence ID" value="CapteP206917"/>
    <property type="gene ID" value="CapteG206917"/>
</dbReference>
<name>R7UU62_CAPTE</name>
<dbReference type="Proteomes" id="UP000014760">
    <property type="component" value="Unassembled WGS sequence"/>
</dbReference>